<organism evidence="1 2">
    <name type="scientific">Marivirga salinarum</name>
    <dbReference type="NCBI Taxonomy" id="3059078"/>
    <lineage>
        <taxon>Bacteria</taxon>
        <taxon>Pseudomonadati</taxon>
        <taxon>Bacteroidota</taxon>
        <taxon>Cytophagia</taxon>
        <taxon>Cytophagales</taxon>
        <taxon>Marivirgaceae</taxon>
        <taxon>Marivirga</taxon>
    </lineage>
</organism>
<accession>A0AA49GCW3</accession>
<reference evidence="1 2" key="1">
    <citation type="submission" date="2023-08" db="EMBL/GenBank/DDBJ databases">
        <title>Comparative genomics and taxonomic characterization of three novel marine species of genus Marivirga.</title>
        <authorList>
            <person name="Muhammad N."/>
            <person name="Kim S.-G."/>
        </authorList>
    </citation>
    <scope>NUCLEOTIDE SEQUENCE [LARGE SCALE GENOMIC DNA]</scope>
    <source>
        <strain evidence="1 2">BDSF4-3</strain>
    </source>
</reference>
<evidence type="ECO:0000313" key="1">
    <source>
        <dbReference type="EMBL" id="WKK77019.2"/>
    </source>
</evidence>
<dbReference type="EMBL" id="CP129971">
    <property type="protein sequence ID" value="WKK77019.2"/>
    <property type="molecule type" value="Genomic_DNA"/>
</dbReference>
<dbReference type="Proteomes" id="UP001230496">
    <property type="component" value="Chromosome"/>
</dbReference>
<protein>
    <submittedName>
        <fullName evidence="1">Uncharacterized protein</fullName>
    </submittedName>
</protein>
<dbReference type="RefSeq" id="WP_308349965.1">
    <property type="nucleotide sequence ID" value="NZ_CP129971.1"/>
</dbReference>
<sequence>MENLNSEVIYLKFKHDMAEVVSSSANSAKNFLIEEGLDYDSLINSALSQIKEKTKKVNKNADLSKGQLYFRRVVLAGEIAKQLHGEITFGHVKFQKLMFLSEKICKYNLKHRYLKQAAGPMDNKFMHSIDREFKKQKWFEVKRVGAHNKFVYNPLPGLKKQENFYKSYYSTNHHKIQWLIDSFRSSRTHKVELVATLFACWEDLKDENVIINENTLTNKLYQWSKEKSKYRSEEIQGAIKWMEENNLKPESLY</sequence>
<evidence type="ECO:0000313" key="2">
    <source>
        <dbReference type="Proteomes" id="UP001230496"/>
    </source>
</evidence>
<keyword evidence="2" id="KW-1185">Reference proteome</keyword>
<proteinExistence type="predicted"/>
<dbReference type="AlphaFoldDB" id="A0AA49GCW3"/>
<dbReference type="KEGG" id="msaa:QYS49_07255"/>
<name>A0AA49GCW3_9BACT</name>
<gene>
    <name evidence="1" type="ORF">QYS49_07255</name>
</gene>